<dbReference type="InParanoid" id="D8R2U8"/>
<reference evidence="2 3" key="1">
    <citation type="journal article" date="2011" name="Science">
        <title>The Selaginella genome identifies genetic changes associated with the evolution of vascular plants.</title>
        <authorList>
            <person name="Banks J.A."/>
            <person name="Nishiyama T."/>
            <person name="Hasebe M."/>
            <person name="Bowman J.L."/>
            <person name="Gribskov M."/>
            <person name="dePamphilis C."/>
            <person name="Albert V.A."/>
            <person name="Aono N."/>
            <person name="Aoyama T."/>
            <person name="Ambrose B.A."/>
            <person name="Ashton N.W."/>
            <person name="Axtell M.J."/>
            <person name="Barker E."/>
            <person name="Barker M.S."/>
            <person name="Bennetzen J.L."/>
            <person name="Bonawitz N.D."/>
            <person name="Chapple C."/>
            <person name="Cheng C."/>
            <person name="Correa L.G."/>
            <person name="Dacre M."/>
            <person name="DeBarry J."/>
            <person name="Dreyer I."/>
            <person name="Elias M."/>
            <person name="Engstrom E.M."/>
            <person name="Estelle M."/>
            <person name="Feng L."/>
            <person name="Finet C."/>
            <person name="Floyd S.K."/>
            <person name="Frommer W.B."/>
            <person name="Fujita T."/>
            <person name="Gramzow L."/>
            <person name="Gutensohn M."/>
            <person name="Harholt J."/>
            <person name="Hattori M."/>
            <person name="Heyl A."/>
            <person name="Hirai T."/>
            <person name="Hiwatashi Y."/>
            <person name="Ishikawa M."/>
            <person name="Iwata M."/>
            <person name="Karol K.G."/>
            <person name="Koehler B."/>
            <person name="Kolukisaoglu U."/>
            <person name="Kubo M."/>
            <person name="Kurata T."/>
            <person name="Lalonde S."/>
            <person name="Li K."/>
            <person name="Li Y."/>
            <person name="Litt A."/>
            <person name="Lyons E."/>
            <person name="Manning G."/>
            <person name="Maruyama T."/>
            <person name="Michael T.P."/>
            <person name="Mikami K."/>
            <person name="Miyazaki S."/>
            <person name="Morinaga S."/>
            <person name="Murata T."/>
            <person name="Mueller-Roeber B."/>
            <person name="Nelson D.R."/>
            <person name="Obara M."/>
            <person name="Oguri Y."/>
            <person name="Olmstead R.G."/>
            <person name="Onodera N."/>
            <person name="Petersen B.L."/>
            <person name="Pils B."/>
            <person name="Prigge M."/>
            <person name="Rensing S.A."/>
            <person name="Riano-Pachon D.M."/>
            <person name="Roberts A.W."/>
            <person name="Sato Y."/>
            <person name="Scheller H.V."/>
            <person name="Schulz B."/>
            <person name="Schulz C."/>
            <person name="Shakirov E.V."/>
            <person name="Shibagaki N."/>
            <person name="Shinohara N."/>
            <person name="Shippen D.E."/>
            <person name="Soerensen I."/>
            <person name="Sotooka R."/>
            <person name="Sugimoto N."/>
            <person name="Sugita M."/>
            <person name="Sumikawa N."/>
            <person name="Tanurdzic M."/>
            <person name="Theissen G."/>
            <person name="Ulvskov P."/>
            <person name="Wakazuki S."/>
            <person name="Weng J.K."/>
            <person name="Willats W.W."/>
            <person name="Wipf D."/>
            <person name="Wolf P.G."/>
            <person name="Yang L."/>
            <person name="Zimmer A.D."/>
            <person name="Zhu Q."/>
            <person name="Mitros T."/>
            <person name="Hellsten U."/>
            <person name="Loque D."/>
            <person name="Otillar R."/>
            <person name="Salamov A."/>
            <person name="Schmutz J."/>
            <person name="Shapiro H."/>
            <person name="Lindquist E."/>
            <person name="Lucas S."/>
            <person name="Rokhsar D."/>
            <person name="Grigoriev I.V."/>
        </authorList>
    </citation>
    <scope>NUCLEOTIDE SEQUENCE [LARGE SCALE GENOMIC DNA]</scope>
</reference>
<dbReference type="EMBL" id="GL377571">
    <property type="protein sequence ID" value="EFJ33168.1"/>
    <property type="molecule type" value="Genomic_DNA"/>
</dbReference>
<dbReference type="GO" id="GO:0005524">
    <property type="term" value="F:ATP binding"/>
    <property type="evidence" value="ECO:0007669"/>
    <property type="project" value="InterPro"/>
</dbReference>
<feature type="domain" description="AAA+ ATPase" evidence="1">
    <location>
        <begin position="70"/>
        <end position="270"/>
    </location>
</feature>
<organism evidence="3">
    <name type="scientific">Selaginella moellendorffii</name>
    <name type="common">Spikemoss</name>
    <dbReference type="NCBI Taxonomy" id="88036"/>
    <lineage>
        <taxon>Eukaryota</taxon>
        <taxon>Viridiplantae</taxon>
        <taxon>Streptophyta</taxon>
        <taxon>Embryophyta</taxon>
        <taxon>Tracheophyta</taxon>
        <taxon>Lycopodiopsida</taxon>
        <taxon>Selaginellales</taxon>
        <taxon>Selaginellaceae</taxon>
        <taxon>Selaginella</taxon>
    </lineage>
</organism>
<protein>
    <recommendedName>
        <fullName evidence="1">AAA+ ATPase domain-containing protein</fullName>
    </recommendedName>
</protein>
<dbReference type="SMART" id="SM00382">
    <property type="entry name" value="AAA"/>
    <property type="match status" value="1"/>
</dbReference>
<dbReference type="PANTHER" id="PTHR37096:SF1">
    <property type="entry name" value="AAA+ ATPASE DOMAIN-CONTAINING PROTEIN"/>
    <property type="match status" value="1"/>
</dbReference>
<dbReference type="InterPro" id="IPR003593">
    <property type="entry name" value="AAA+_ATPase"/>
</dbReference>
<sequence length="497" mass="55347">MEEPWSFACGCSLKDVIPDYLPGSPHTNQEELEQLWSCHLRKTPKMARRRIAPFFYNRALELGRLETAGNGELLVLTGPPNSGKSALLSEFKERMQAEQKGFPILIDMRAGKFNTAASFSRELKAKSAVPLISRVVSEGLKAAVGVEIPEEVEKETGQALKEAVQHVEAASPDNMTILLERLEALFSTVKASFTGFTHGVAAAFPTLIIDEANRLYEWSASREEQENLATLQEWLVMITKQKKLANVVLASSEDSFRIWMGNRVGRERFTVAVVGDLGDEESFEFFMRGLTSPWEYYCPSVKDYVFPQALWEEIHGYVGGRMLLLDRVAAKLSPHLACLMVKGADMKERSREAEAEMKQTWNSYMVSLHSALYNEMLLGCRPHSVSAKWKRPALGGSTDAALAETKPLWTKEEYLQLLGMITAGSGVVSEAEVLAAGVSEQALKSLIMHNFAHYRDIGEWGGTDLAWYKGGFPVVMAMSMPYFHAMKDVLARHGHGL</sequence>
<accession>D8R2U8</accession>
<dbReference type="KEGG" id="smo:SELMODRAFT_406758"/>
<dbReference type="HOGENOM" id="CLU_042731_0_0_1"/>
<dbReference type="SUPFAM" id="SSF52540">
    <property type="entry name" value="P-loop containing nucleoside triphosphate hydrolases"/>
    <property type="match status" value="1"/>
</dbReference>
<dbReference type="PANTHER" id="PTHR37096">
    <property type="entry name" value="YALI0E33429P"/>
    <property type="match status" value="1"/>
</dbReference>
<dbReference type="Pfam" id="PF01637">
    <property type="entry name" value="ATPase_2"/>
    <property type="match status" value="1"/>
</dbReference>
<dbReference type="eggNOG" id="ENOG502S617">
    <property type="taxonomic scope" value="Eukaryota"/>
</dbReference>
<name>D8R2U8_SELML</name>
<dbReference type="InterPro" id="IPR027417">
    <property type="entry name" value="P-loop_NTPase"/>
</dbReference>
<proteinExistence type="predicted"/>
<dbReference type="Gramene" id="EFJ33168">
    <property type="protein sequence ID" value="EFJ33168"/>
    <property type="gene ID" value="SELMODRAFT_406758"/>
</dbReference>
<dbReference type="Proteomes" id="UP000001514">
    <property type="component" value="Unassembled WGS sequence"/>
</dbReference>
<dbReference type="AlphaFoldDB" id="D8R2U8"/>
<dbReference type="Gene3D" id="3.40.50.300">
    <property type="entry name" value="P-loop containing nucleotide triphosphate hydrolases"/>
    <property type="match status" value="1"/>
</dbReference>
<gene>
    <name evidence="2" type="ORF">SELMODRAFT_406758</name>
</gene>
<dbReference type="InterPro" id="IPR011579">
    <property type="entry name" value="ATPase_dom"/>
</dbReference>
<evidence type="ECO:0000313" key="3">
    <source>
        <dbReference type="Proteomes" id="UP000001514"/>
    </source>
</evidence>
<evidence type="ECO:0000259" key="1">
    <source>
        <dbReference type="SMART" id="SM00382"/>
    </source>
</evidence>
<dbReference type="InterPro" id="IPR051667">
    <property type="entry name" value="Archaeal_ATPase_domain"/>
</dbReference>
<keyword evidence="3" id="KW-1185">Reference proteome</keyword>
<evidence type="ECO:0000313" key="2">
    <source>
        <dbReference type="EMBL" id="EFJ33168.1"/>
    </source>
</evidence>